<evidence type="ECO:0000313" key="2">
    <source>
        <dbReference type="EMBL" id="RIV69307.1"/>
    </source>
</evidence>
<evidence type="ECO:0000313" key="4">
    <source>
        <dbReference type="Proteomes" id="UP000284189"/>
    </source>
</evidence>
<keyword evidence="5" id="KW-1185">Reference proteome</keyword>
<sequence length="170" mass="18376">MRKNTFLLVILAMVSLTTMAQTVDRSNFKAGILAGMPVGDASNYSTFALGLDVAHHWGVSELFDAGIATGYIHAFGESNSLAGGAVTYEFEDLQFIPVAAAIRIYPTYEFKFGADVGYALALNENIDGGFYIRPSIGYNITGNTELNVSYIKVSNEVDFSMVAVGLLFLF</sequence>
<evidence type="ECO:0000313" key="3">
    <source>
        <dbReference type="EMBL" id="TXK00972.1"/>
    </source>
</evidence>
<feature type="signal peptide" evidence="1">
    <location>
        <begin position="1"/>
        <end position="20"/>
    </location>
</feature>
<dbReference type="RefSeq" id="WP_119640993.1">
    <property type="nucleotide sequence ID" value="NZ_QXFJ01000029.1"/>
</dbReference>
<keyword evidence="1" id="KW-0732">Signal</keyword>
<comment type="caution">
    <text evidence="2">The sequence shown here is derived from an EMBL/GenBank/DDBJ whole genome shotgun (WGS) entry which is preliminary data.</text>
</comment>
<proteinExistence type="predicted"/>
<dbReference type="EMBL" id="QXFJ01000029">
    <property type="protein sequence ID" value="RIV69307.1"/>
    <property type="molecule type" value="Genomic_DNA"/>
</dbReference>
<dbReference type="OrthoDB" id="1492374at2"/>
<evidence type="ECO:0000313" key="5">
    <source>
        <dbReference type="Proteomes" id="UP000321528"/>
    </source>
</evidence>
<dbReference type="EMBL" id="VNWL01000028">
    <property type="protein sequence ID" value="TXK00972.1"/>
    <property type="molecule type" value="Genomic_DNA"/>
</dbReference>
<protein>
    <recommendedName>
        <fullName evidence="6">Outer membrane protein beta-barrel domain-containing protein</fullName>
    </recommendedName>
</protein>
<name>A0A418N5P5_9FLAO</name>
<organism evidence="2 4">
    <name type="scientific">Flagellimonas aequoris</name>
    <dbReference type="NCBI Taxonomy" id="2306997"/>
    <lineage>
        <taxon>Bacteria</taxon>
        <taxon>Pseudomonadati</taxon>
        <taxon>Bacteroidota</taxon>
        <taxon>Flavobacteriia</taxon>
        <taxon>Flavobacteriales</taxon>
        <taxon>Flavobacteriaceae</taxon>
        <taxon>Flagellimonas</taxon>
    </lineage>
</organism>
<reference evidence="2 4" key="1">
    <citation type="submission" date="2018-08" db="EMBL/GenBank/DDBJ databases">
        <title>Proposal of Muricauda 72 sp.nov. and Muricauda NH166 sp.nov., isolated from seawater.</title>
        <authorList>
            <person name="Cheng H."/>
            <person name="Wu Y.-H."/>
            <person name="Guo L.-L."/>
            <person name="Xu X.-W."/>
        </authorList>
    </citation>
    <scope>NUCLEOTIDE SEQUENCE [LARGE SCALE GENOMIC DNA]</scope>
    <source>
        <strain evidence="2 4">NH166</strain>
    </source>
</reference>
<gene>
    <name evidence="2" type="ORF">D2U88_12935</name>
    <name evidence="3" type="ORF">FQ019_12810</name>
</gene>
<accession>A0A418N5P5</accession>
<evidence type="ECO:0000256" key="1">
    <source>
        <dbReference type="SAM" id="SignalP"/>
    </source>
</evidence>
<dbReference type="Proteomes" id="UP000284189">
    <property type="component" value="Unassembled WGS sequence"/>
</dbReference>
<dbReference type="Proteomes" id="UP000321528">
    <property type="component" value="Unassembled WGS sequence"/>
</dbReference>
<feature type="chain" id="PRO_5019263978" description="Outer membrane protein beta-barrel domain-containing protein" evidence="1">
    <location>
        <begin position="21"/>
        <end position="170"/>
    </location>
</feature>
<evidence type="ECO:0008006" key="6">
    <source>
        <dbReference type="Google" id="ProtNLM"/>
    </source>
</evidence>
<dbReference type="AlphaFoldDB" id="A0A418N5P5"/>
<reference evidence="3 5" key="2">
    <citation type="submission" date="2019-07" db="EMBL/GenBank/DDBJ databases">
        <title>Draft genome of two Muricauda strains isolated from deep sea.</title>
        <authorList>
            <person name="Sun C."/>
        </authorList>
    </citation>
    <scope>NUCLEOTIDE SEQUENCE [LARGE SCALE GENOMIC DNA]</scope>
    <source>
        <strain evidence="3 5">NH166</strain>
    </source>
</reference>